<dbReference type="NCBIfam" id="TIGR01128">
    <property type="entry name" value="holA"/>
    <property type="match status" value="1"/>
</dbReference>
<dbReference type="SUPFAM" id="SSF48019">
    <property type="entry name" value="post-AAA+ oligomerization domain-like"/>
    <property type="match status" value="1"/>
</dbReference>
<comment type="catalytic activity">
    <reaction evidence="7">
        <text>DNA(n) + a 2'-deoxyribonucleoside 5'-triphosphate = DNA(n+1) + diphosphate</text>
        <dbReference type="Rhea" id="RHEA:22508"/>
        <dbReference type="Rhea" id="RHEA-COMP:17339"/>
        <dbReference type="Rhea" id="RHEA-COMP:17340"/>
        <dbReference type="ChEBI" id="CHEBI:33019"/>
        <dbReference type="ChEBI" id="CHEBI:61560"/>
        <dbReference type="ChEBI" id="CHEBI:173112"/>
        <dbReference type="EC" id="2.7.7.7"/>
    </reaction>
</comment>
<reference evidence="9" key="1">
    <citation type="journal article" date="2019" name="Int. J. Syst. Evol. Microbiol.">
        <title>The Global Catalogue of Microorganisms (GCM) 10K type strain sequencing project: providing services to taxonomists for standard genome sequencing and annotation.</title>
        <authorList>
            <consortium name="The Broad Institute Genomics Platform"/>
            <consortium name="The Broad Institute Genome Sequencing Center for Infectious Disease"/>
            <person name="Wu L."/>
            <person name="Ma J."/>
        </authorList>
    </citation>
    <scope>NUCLEOTIDE SEQUENCE [LARGE SCALE GENOMIC DNA]</scope>
    <source>
        <strain evidence="9">CCUG 60524</strain>
    </source>
</reference>
<evidence type="ECO:0000256" key="4">
    <source>
        <dbReference type="ARBA" id="ARBA00022705"/>
    </source>
</evidence>
<keyword evidence="9" id="KW-1185">Reference proteome</keyword>
<dbReference type="EC" id="2.7.7.7" evidence="1"/>
<protein>
    <recommendedName>
        <fullName evidence="1">DNA-directed DNA polymerase</fullName>
        <ecNumber evidence="1">2.7.7.7</ecNumber>
    </recommendedName>
</protein>
<evidence type="ECO:0000313" key="9">
    <source>
        <dbReference type="Proteomes" id="UP001597108"/>
    </source>
</evidence>
<comment type="similarity">
    <text evidence="6">Belongs to the DNA polymerase HolA subunit family.</text>
</comment>
<evidence type="ECO:0000256" key="6">
    <source>
        <dbReference type="ARBA" id="ARBA00034754"/>
    </source>
</evidence>
<evidence type="ECO:0000256" key="3">
    <source>
        <dbReference type="ARBA" id="ARBA00022695"/>
    </source>
</evidence>
<name>A0ABW3IVF3_9RHOB</name>
<evidence type="ECO:0000256" key="5">
    <source>
        <dbReference type="ARBA" id="ARBA00022932"/>
    </source>
</evidence>
<dbReference type="GO" id="GO:0003887">
    <property type="term" value="F:DNA-directed DNA polymerase activity"/>
    <property type="evidence" value="ECO:0007669"/>
    <property type="project" value="UniProtKB-EC"/>
</dbReference>
<organism evidence="8 9">
    <name type="scientific">Tropicimonas aquimaris</name>
    <dbReference type="NCBI Taxonomy" id="914152"/>
    <lineage>
        <taxon>Bacteria</taxon>
        <taxon>Pseudomonadati</taxon>
        <taxon>Pseudomonadota</taxon>
        <taxon>Alphaproteobacteria</taxon>
        <taxon>Rhodobacterales</taxon>
        <taxon>Roseobacteraceae</taxon>
        <taxon>Tropicimonas</taxon>
    </lineage>
</organism>
<keyword evidence="4" id="KW-0235">DNA replication</keyword>
<dbReference type="InterPro" id="IPR027417">
    <property type="entry name" value="P-loop_NTPase"/>
</dbReference>
<evidence type="ECO:0000256" key="2">
    <source>
        <dbReference type="ARBA" id="ARBA00022679"/>
    </source>
</evidence>
<dbReference type="InterPro" id="IPR005790">
    <property type="entry name" value="DNA_polIII_delta"/>
</dbReference>
<evidence type="ECO:0000256" key="7">
    <source>
        <dbReference type="ARBA" id="ARBA00049244"/>
    </source>
</evidence>
<keyword evidence="3 8" id="KW-0548">Nucleotidyltransferase</keyword>
<evidence type="ECO:0000256" key="1">
    <source>
        <dbReference type="ARBA" id="ARBA00012417"/>
    </source>
</evidence>
<gene>
    <name evidence="8" type="primary">holA</name>
    <name evidence="8" type="ORF">ACFQ2S_20700</name>
</gene>
<dbReference type="InterPro" id="IPR008921">
    <property type="entry name" value="DNA_pol3_clamp-load_cplx_C"/>
</dbReference>
<dbReference type="PANTHER" id="PTHR34388">
    <property type="entry name" value="DNA POLYMERASE III SUBUNIT DELTA"/>
    <property type="match status" value="1"/>
</dbReference>
<keyword evidence="2 8" id="KW-0808">Transferase</keyword>
<dbReference type="SUPFAM" id="SSF52540">
    <property type="entry name" value="P-loop containing nucleoside triphosphate hydrolases"/>
    <property type="match status" value="1"/>
</dbReference>
<dbReference type="PANTHER" id="PTHR34388:SF1">
    <property type="entry name" value="DNA POLYMERASE III SUBUNIT DELTA"/>
    <property type="match status" value="1"/>
</dbReference>
<dbReference type="RefSeq" id="WP_386077446.1">
    <property type="nucleotide sequence ID" value="NZ_JBHTJT010000050.1"/>
</dbReference>
<dbReference type="Gene3D" id="1.20.272.10">
    <property type="match status" value="1"/>
</dbReference>
<evidence type="ECO:0000313" key="8">
    <source>
        <dbReference type="EMBL" id="MFD0982059.1"/>
    </source>
</evidence>
<accession>A0ABW3IVF3</accession>
<keyword evidence="5" id="KW-0239">DNA-directed DNA polymerase</keyword>
<dbReference type="EMBL" id="JBHTJT010000050">
    <property type="protein sequence ID" value="MFD0982059.1"/>
    <property type="molecule type" value="Genomic_DNA"/>
</dbReference>
<dbReference type="Gene3D" id="3.40.50.300">
    <property type="entry name" value="P-loop containing nucleotide triphosphate hydrolases"/>
    <property type="match status" value="1"/>
</dbReference>
<comment type="caution">
    <text evidence="8">The sequence shown here is derived from an EMBL/GenBank/DDBJ whole genome shotgun (WGS) entry which is preliminary data.</text>
</comment>
<dbReference type="Proteomes" id="UP001597108">
    <property type="component" value="Unassembled WGS sequence"/>
</dbReference>
<sequence>MKLSPRDATAFFAKPDPRRAGILIYGNDAMRVALKRQDMVGALIGPAGEEEMRLTRLSGAELRRDPAALIDAAKAVGFFPGPRVVLVDEAGDGNASAFEAALEEWREGDAMIVATAGQLPARSKLRKLFEGAGNAFSAAIYDDPPSRAEIEAELKRAGLAQVAPEAMGDLEALARALDPGDFRQTLEKIALYKIDDTAPLSSAEVAELAPATIEAATDDILHAVAEGKANQIGPLMQKLSGQGESPVGLIIAASRHFRALHAASADPKGPAAGLSRQRPPVFGPRRDRMIRQAQDWGMPRLERALPLLVDTDLALRSAGQTAPQMALVERLFIRLAMLRSARL</sequence>
<proteinExistence type="inferred from homology"/>